<dbReference type="PROSITE" id="PS51257">
    <property type="entry name" value="PROKAR_LIPOPROTEIN"/>
    <property type="match status" value="1"/>
</dbReference>
<keyword evidence="3" id="KW-1185">Reference proteome</keyword>
<dbReference type="Proteomes" id="UP001597151">
    <property type="component" value="Unassembled WGS sequence"/>
</dbReference>
<proteinExistence type="predicted"/>
<dbReference type="SUPFAM" id="SSF56925">
    <property type="entry name" value="OMPA-like"/>
    <property type="match status" value="1"/>
</dbReference>
<evidence type="ECO:0000313" key="3">
    <source>
        <dbReference type="Proteomes" id="UP001597151"/>
    </source>
</evidence>
<keyword evidence="1" id="KW-0732">Signal</keyword>
<sequence>MNKLLGMCMASAILAGCSGNPFTPILSDDAPVVVDTPATPVPDPFATIPAALANNLQSATYDADAGTLVLRLTSLSSGTLDATYTRTPALDRPGYQAYTLQDDPLDRHVTAMVARSSDVGNSVQAGAAADGGQFNTFFSGGFYERNDPGNTFVKPTSGLVSYAGTYAGQTNINAPGDQLLPVDPAVDTAARPAQSAQVVGTIFLNVDFANNTINGAIFDRSLIQLTQPLPDLALRVGNIATDGTFYGNTVNYRGVPEQDIGDYGGIFGGTDASAVGGVVALTEFDGPSNSLGYQGERETGVFVLSRCGATGSDPLLCANAN</sequence>
<protein>
    <submittedName>
        <fullName evidence="2">Thymidylate synthase</fullName>
    </submittedName>
</protein>
<dbReference type="Gene3D" id="2.40.160.90">
    <property type="match status" value="1"/>
</dbReference>
<dbReference type="InterPro" id="IPR011250">
    <property type="entry name" value="OMP/PagP_B-barrel"/>
</dbReference>
<feature type="signal peptide" evidence="1">
    <location>
        <begin position="1"/>
        <end position="15"/>
    </location>
</feature>
<organism evidence="2 3">
    <name type="scientific">Seohaeicola saemankumensis</name>
    <dbReference type="NCBI Taxonomy" id="481181"/>
    <lineage>
        <taxon>Bacteria</taxon>
        <taxon>Pseudomonadati</taxon>
        <taxon>Pseudomonadota</taxon>
        <taxon>Alphaproteobacteria</taxon>
        <taxon>Rhodobacterales</taxon>
        <taxon>Roseobacteraceae</taxon>
        <taxon>Seohaeicola</taxon>
    </lineage>
</organism>
<evidence type="ECO:0000256" key="1">
    <source>
        <dbReference type="SAM" id="SignalP"/>
    </source>
</evidence>
<accession>A0ABW3TAR9</accession>
<dbReference type="EMBL" id="JBHTKR010000002">
    <property type="protein sequence ID" value="MFD1194032.1"/>
    <property type="molecule type" value="Genomic_DNA"/>
</dbReference>
<gene>
    <name evidence="2" type="ORF">ACFQ3C_05075</name>
</gene>
<name>A0ABW3TAR9_9RHOB</name>
<evidence type="ECO:0000313" key="2">
    <source>
        <dbReference type="EMBL" id="MFD1194032.1"/>
    </source>
</evidence>
<dbReference type="RefSeq" id="WP_380789395.1">
    <property type="nucleotide sequence ID" value="NZ_JBHTKR010000002.1"/>
</dbReference>
<comment type="caution">
    <text evidence="2">The sequence shown here is derived from an EMBL/GenBank/DDBJ whole genome shotgun (WGS) entry which is preliminary data.</text>
</comment>
<feature type="chain" id="PRO_5045418797" evidence="1">
    <location>
        <begin position="16"/>
        <end position="321"/>
    </location>
</feature>
<reference evidence="3" key="1">
    <citation type="journal article" date="2019" name="Int. J. Syst. Evol. Microbiol.">
        <title>The Global Catalogue of Microorganisms (GCM) 10K type strain sequencing project: providing services to taxonomists for standard genome sequencing and annotation.</title>
        <authorList>
            <consortium name="The Broad Institute Genomics Platform"/>
            <consortium name="The Broad Institute Genome Sequencing Center for Infectious Disease"/>
            <person name="Wu L."/>
            <person name="Ma J."/>
        </authorList>
    </citation>
    <scope>NUCLEOTIDE SEQUENCE [LARGE SCALE GENOMIC DNA]</scope>
    <source>
        <strain evidence="3">CCUG 55328</strain>
    </source>
</reference>